<evidence type="ECO:0000259" key="4">
    <source>
        <dbReference type="Pfam" id="PF02016"/>
    </source>
</evidence>
<dbReference type="InterPro" id="IPR003507">
    <property type="entry name" value="S66_fam"/>
</dbReference>
<evidence type="ECO:0000256" key="2">
    <source>
        <dbReference type="ARBA" id="ARBA00022801"/>
    </source>
</evidence>
<name>A0AAE4JT56_CLOSG</name>
<dbReference type="PANTHER" id="PTHR30237">
    <property type="entry name" value="MURAMOYLTETRAPEPTIDE CARBOXYPEPTIDASE"/>
    <property type="match status" value="1"/>
</dbReference>
<dbReference type="PIRSF" id="PIRSF028757">
    <property type="entry name" value="LD-carboxypeptidase"/>
    <property type="match status" value="1"/>
</dbReference>
<feature type="active site" description="Charge relay system" evidence="3">
    <location>
        <position position="316"/>
    </location>
</feature>
<dbReference type="AlphaFoldDB" id="A0AAE4JT56"/>
<feature type="domain" description="LD-carboxypeptidase C-terminal" evidence="5">
    <location>
        <begin position="212"/>
        <end position="331"/>
    </location>
</feature>
<comment type="similarity">
    <text evidence="1">Belongs to the peptidase S66 family.</text>
</comment>
<dbReference type="Pfam" id="PF02016">
    <property type="entry name" value="Peptidase_S66"/>
    <property type="match status" value="1"/>
</dbReference>
<keyword evidence="2" id="KW-0378">Hydrolase</keyword>
<organism evidence="6 7">
    <name type="scientific">Clostridium sporogenes</name>
    <dbReference type="NCBI Taxonomy" id="1509"/>
    <lineage>
        <taxon>Bacteria</taxon>
        <taxon>Bacillati</taxon>
        <taxon>Bacillota</taxon>
        <taxon>Clostridia</taxon>
        <taxon>Eubacteriales</taxon>
        <taxon>Clostridiaceae</taxon>
        <taxon>Clostridium</taxon>
    </lineage>
</organism>
<dbReference type="InterPro" id="IPR040449">
    <property type="entry name" value="Peptidase_S66_N"/>
</dbReference>
<dbReference type="Gene3D" id="3.50.30.60">
    <property type="entry name" value="LD-carboxypeptidase A C-terminal domain-like"/>
    <property type="match status" value="1"/>
</dbReference>
<evidence type="ECO:0000313" key="6">
    <source>
        <dbReference type="EMBL" id="MDS1002948.1"/>
    </source>
</evidence>
<dbReference type="InterPro" id="IPR040921">
    <property type="entry name" value="Peptidase_S66C"/>
</dbReference>
<dbReference type="SUPFAM" id="SSF52317">
    <property type="entry name" value="Class I glutamine amidotransferase-like"/>
    <property type="match status" value="1"/>
</dbReference>
<dbReference type="EMBL" id="JARUIS010000005">
    <property type="protein sequence ID" value="MDS1002948.1"/>
    <property type="molecule type" value="Genomic_DNA"/>
</dbReference>
<dbReference type="CDD" id="cd07062">
    <property type="entry name" value="Peptidase_S66_mccF_like"/>
    <property type="match status" value="1"/>
</dbReference>
<gene>
    <name evidence="6" type="ORF">P9J83_05440</name>
</gene>
<dbReference type="GO" id="GO:0016787">
    <property type="term" value="F:hydrolase activity"/>
    <property type="evidence" value="ECO:0007669"/>
    <property type="project" value="UniProtKB-KW"/>
</dbReference>
<protein>
    <submittedName>
        <fullName evidence="6">LD-carboxypeptidase</fullName>
    </submittedName>
</protein>
<dbReference type="Pfam" id="PF17676">
    <property type="entry name" value="Peptidase_S66C"/>
    <property type="match status" value="1"/>
</dbReference>
<comment type="caution">
    <text evidence="6">The sequence shown here is derived from an EMBL/GenBank/DDBJ whole genome shotgun (WGS) entry which is preliminary data.</text>
</comment>
<accession>A0AAE4JT56</accession>
<evidence type="ECO:0000256" key="3">
    <source>
        <dbReference type="PIRSR" id="PIRSR028757-1"/>
    </source>
</evidence>
<dbReference type="InterPro" id="IPR027461">
    <property type="entry name" value="Carboxypeptidase_A_C_sf"/>
</dbReference>
<dbReference type="InterPro" id="IPR029062">
    <property type="entry name" value="Class_I_gatase-like"/>
</dbReference>
<evidence type="ECO:0000313" key="7">
    <source>
        <dbReference type="Proteomes" id="UP001182303"/>
    </source>
</evidence>
<dbReference type="InterPro" id="IPR027478">
    <property type="entry name" value="LdcA_N"/>
</dbReference>
<sequence>MNAKINKTKKIKPGDKIATVSLSWGGAGDMDLLWRYNLGKKRLQEQFGLEVIEMPNTLKGSDYLYHHPEKRAEDLMAAFSDTSIKGIFSCIGGEESIRMLPYIDFNIIKNNPKIFIGYSDTTVSHFICLKGNLSSFYGASLLAELAENIKIFDYTAHWLKEVLFDTSPTGQIPAANEWTGERIEWFESNSSISKNMIKNKGYEFLQGEGIIQGPLIGGCMEVLEMIKGTTLWPSNDVFKNTILFFETSENMTHPTYVEYWLRNYGTQGILQNSKAIILGKPYQEKYYKEYKNVIMKIISELQLYHIPIICNMSFGHIEPMMCIPYGAMAEIDCNKKSFSIIESGVV</sequence>
<proteinExistence type="inferred from homology"/>
<evidence type="ECO:0000259" key="5">
    <source>
        <dbReference type="Pfam" id="PF17676"/>
    </source>
</evidence>
<evidence type="ECO:0000256" key="1">
    <source>
        <dbReference type="ARBA" id="ARBA00010233"/>
    </source>
</evidence>
<dbReference type="PANTHER" id="PTHR30237:SF4">
    <property type="entry name" value="LD-CARBOXYPEPTIDASE C-TERMINAL DOMAIN-CONTAINING PROTEIN"/>
    <property type="match status" value="1"/>
</dbReference>
<dbReference type="Gene3D" id="3.40.50.10740">
    <property type="entry name" value="Class I glutamine amidotransferase-like"/>
    <property type="match status" value="1"/>
</dbReference>
<reference evidence="6" key="1">
    <citation type="submission" date="2023-04" db="EMBL/GenBank/DDBJ databases">
        <title>Assessment of the microbiological origin of a defect in Grana Padano cheese.</title>
        <authorList>
            <person name="Zago M."/>
            <person name="Rossetti L."/>
            <person name="Bonvini B."/>
            <person name="Carminati D."/>
            <person name="Giraffa G."/>
        </authorList>
    </citation>
    <scope>NUCLEOTIDE SEQUENCE</scope>
    <source>
        <strain evidence="6">4990</strain>
    </source>
</reference>
<feature type="active site" description="Charge relay system" evidence="3">
    <location>
        <position position="246"/>
    </location>
</feature>
<feature type="active site" description="Nucleophile" evidence="3">
    <location>
        <position position="119"/>
    </location>
</feature>
<dbReference type="Proteomes" id="UP001182303">
    <property type="component" value="Unassembled WGS sequence"/>
</dbReference>
<feature type="domain" description="LD-carboxypeptidase N-terminal" evidence="4">
    <location>
        <begin position="17"/>
        <end position="138"/>
    </location>
</feature>
<dbReference type="SUPFAM" id="SSF141986">
    <property type="entry name" value="LD-carboxypeptidase A C-terminal domain-like"/>
    <property type="match status" value="1"/>
</dbReference>